<keyword evidence="4 5" id="KW-0472">Membrane</keyword>
<feature type="transmembrane region" description="Helical" evidence="5">
    <location>
        <begin position="387"/>
        <end position="408"/>
    </location>
</feature>
<sequence>MKAFFKATPKPTIAGLLTEFFGEAQSWRETNDTLEPLVELIRLVRPLKIKNVQRVDLQEIITFLKENYSCRKQLSIYLKEILKDKKFNKILSDAAILQDVDFIFEVKKRIFAKFLPYQPQKDTLEYILNQVFYLANDGIWINKIPLSQLEELYDLLRFKSIYNSTEPNSVLSELLTAMHLITQRISGRAMETDVIKMVPEFDDLESPFSAFEKELFLIEERIRSSDRHYILSDDLSYAQLLVLHKQCEGFVEKAFHNSSKYGISLRVNQNLLKIRQQLERLKFLISLLVIEKEKDKKNNGIILALRLIKFNCYKNNVRKFIGESTQLISYEITQHTAKTGEQYITESRKEYYKMFKTAMGGGFIVGILCVIKVLLSKAETSFFGHAFLYSMNYAFGFIAIYLLGFTLATKQPAMTASALIKALEEGVLKKGKDAEKYKAFAILFARVFRSQFIAFVGNVIMAFPVSLLGIWLIDHFLHYNIAATKWESLLIDLSPIHSLAIFHAAIAGVFLFLSGIISGSVANRDKHNQVYFRITEHPFLKRNFGKTRTVKLAKLYEKRWAGIISNFWFGIFMGSTASVGLFLGLNLDIRHITFGSGNLALALYGANYEVSDSMLFWGIFGIGIIGLVNFMVSFSLSLGLAFRSRAISLFELRFVTVSIWNHFKSRPMSFFFPTEKKSKSVVVENYLHSDEPKSS</sequence>
<comment type="caution">
    <text evidence="6">The sequence shown here is derived from an EMBL/GenBank/DDBJ whole genome shotgun (WGS) entry which is preliminary data.</text>
</comment>
<keyword evidence="3 5" id="KW-1133">Transmembrane helix</keyword>
<feature type="transmembrane region" description="Helical" evidence="5">
    <location>
        <begin position="357"/>
        <end position="375"/>
    </location>
</feature>
<dbReference type="GO" id="GO:0016020">
    <property type="term" value="C:membrane"/>
    <property type="evidence" value="ECO:0007669"/>
    <property type="project" value="UniProtKB-SubCell"/>
</dbReference>
<dbReference type="Pfam" id="PF10136">
    <property type="entry name" value="SpecificRecomb"/>
    <property type="match status" value="1"/>
</dbReference>
<evidence type="ECO:0000256" key="5">
    <source>
        <dbReference type="SAM" id="Phobius"/>
    </source>
</evidence>
<dbReference type="OrthoDB" id="5688397at2"/>
<dbReference type="InterPro" id="IPR023271">
    <property type="entry name" value="Aquaporin-like"/>
</dbReference>
<dbReference type="Proteomes" id="UP000253676">
    <property type="component" value="Unassembled WGS sequence"/>
</dbReference>
<feature type="transmembrane region" description="Helical" evidence="5">
    <location>
        <begin position="493"/>
        <end position="517"/>
    </location>
</feature>
<name>A0A366B2J1_9FLAO</name>
<evidence type="ECO:0000313" key="7">
    <source>
        <dbReference type="Proteomes" id="UP000253676"/>
    </source>
</evidence>
<keyword evidence="7" id="KW-1185">Reference proteome</keyword>
<accession>A0A366B2J1</accession>
<protein>
    <submittedName>
        <fullName evidence="6">Recombinase</fullName>
    </submittedName>
</protein>
<evidence type="ECO:0000256" key="4">
    <source>
        <dbReference type="ARBA" id="ARBA00023136"/>
    </source>
</evidence>
<comment type="subcellular location">
    <subcellularLocation>
        <location evidence="1">Membrane</location>
        <topology evidence="1">Multi-pass membrane protein</topology>
    </subcellularLocation>
</comment>
<reference evidence="6 7" key="1">
    <citation type="submission" date="2018-07" db="EMBL/GenBank/DDBJ databases">
        <title>Complete genome sequence of Flavobacterium psychrolimnae LMG 22018.</title>
        <authorList>
            <person name="Kim D.-U."/>
        </authorList>
    </citation>
    <scope>NUCLEOTIDE SEQUENCE [LARGE SCALE GENOMIC DNA]</scope>
    <source>
        <strain evidence="6 7">LMG 22018</strain>
    </source>
</reference>
<dbReference type="EMBL" id="QNUX01000003">
    <property type="protein sequence ID" value="RBN51226.1"/>
    <property type="molecule type" value="Genomic_DNA"/>
</dbReference>
<feature type="transmembrane region" description="Helical" evidence="5">
    <location>
        <begin position="560"/>
        <end position="585"/>
    </location>
</feature>
<dbReference type="InterPro" id="IPR011385">
    <property type="entry name" value="Site-sp_rcmbase"/>
</dbReference>
<dbReference type="Gene3D" id="1.20.1080.10">
    <property type="entry name" value="Glycerol uptake facilitator protein"/>
    <property type="match status" value="1"/>
</dbReference>
<organism evidence="6 7">
    <name type="scientific">Flavobacterium psychrolimnae</name>
    <dbReference type="NCBI Taxonomy" id="249351"/>
    <lineage>
        <taxon>Bacteria</taxon>
        <taxon>Pseudomonadati</taxon>
        <taxon>Bacteroidota</taxon>
        <taxon>Flavobacteriia</taxon>
        <taxon>Flavobacteriales</taxon>
        <taxon>Flavobacteriaceae</taxon>
        <taxon>Flavobacterium</taxon>
    </lineage>
</organism>
<proteinExistence type="predicted"/>
<evidence type="ECO:0000313" key="6">
    <source>
        <dbReference type="EMBL" id="RBN51226.1"/>
    </source>
</evidence>
<feature type="transmembrane region" description="Helical" evidence="5">
    <location>
        <begin position="452"/>
        <end position="473"/>
    </location>
</feature>
<evidence type="ECO:0000256" key="1">
    <source>
        <dbReference type="ARBA" id="ARBA00004141"/>
    </source>
</evidence>
<keyword evidence="2 5" id="KW-0812">Transmembrane</keyword>
<dbReference type="AlphaFoldDB" id="A0A366B2J1"/>
<feature type="transmembrane region" description="Helical" evidence="5">
    <location>
        <begin position="614"/>
        <end position="642"/>
    </location>
</feature>
<evidence type="ECO:0000256" key="3">
    <source>
        <dbReference type="ARBA" id="ARBA00022989"/>
    </source>
</evidence>
<gene>
    <name evidence="6" type="ORF">DR980_05255</name>
</gene>
<dbReference type="RefSeq" id="WP_113634193.1">
    <property type="nucleotide sequence ID" value="NZ_QNUX01000003.1"/>
</dbReference>
<evidence type="ECO:0000256" key="2">
    <source>
        <dbReference type="ARBA" id="ARBA00022692"/>
    </source>
</evidence>